<organism evidence="1 2">
    <name type="scientific">Dreissena polymorpha</name>
    <name type="common">Zebra mussel</name>
    <name type="synonym">Mytilus polymorpha</name>
    <dbReference type="NCBI Taxonomy" id="45954"/>
    <lineage>
        <taxon>Eukaryota</taxon>
        <taxon>Metazoa</taxon>
        <taxon>Spiralia</taxon>
        <taxon>Lophotrochozoa</taxon>
        <taxon>Mollusca</taxon>
        <taxon>Bivalvia</taxon>
        <taxon>Autobranchia</taxon>
        <taxon>Heteroconchia</taxon>
        <taxon>Euheterodonta</taxon>
        <taxon>Imparidentia</taxon>
        <taxon>Neoheterodontei</taxon>
        <taxon>Myida</taxon>
        <taxon>Dreissenoidea</taxon>
        <taxon>Dreissenidae</taxon>
        <taxon>Dreissena</taxon>
    </lineage>
</organism>
<proteinExistence type="predicted"/>
<accession>A0A9D4GIE6</accession>
<reference evidence="1" key="2">
    <citation type="submission" date="2020-11" db="EMBL/GenBank/DDBJ databases">
        <authorList>
            <person name="McCartney M.A."/>
            <person name="Auch B."/>
            <person name="Kono T."/>
            <person name="Mallez S."/>
            <person name="Becker A."/>
            <person name="Gohl D.M."/>
            <person name="Silverstein K.A.T."/>
            <person name="Koren S."/>
            <person name="Bechman K.B."/>
            <person name="Herman A."/>
            <person name="Abrahante J.E."/>
            <person name="Garbe J."/>
        </authorList>
    </citation>
    <scope>NUCLEOTIDE SEQUENCE</scope>
    <source>
        <strain evidence="1">Duluth1</strain>
        <tissue evidence="1">Whole animal</tissue>
    </source>
</reference>
<comment type="caution">
    <text evidence="1">The sequence shown here is derived from an EMBL/GenBank/DDBJ whole genome shotgun (WGS) entry which is preliminary data.</text>
</comment>
<dbReference type="AlphaFoldDB" id="A0A9D4GIE6"/>
<evidence type="ECO:0000313" key="2">
    <source>
        <dbReference type="Proteomes" id="UP000828390"/>
    </source>
</evidence>
<name>A0A9D4GIE6_DREPO</name>
<dbReference type="Proteomes" id="UP000828390">
    <property type="component" value="Unassembled WGS sequence"/>
</dbReference>
<evidence type="ECO:0000313" key="1">
    <source>
        <dbReference type="EMBL" id="KAH3817734.1"/>
    </source>
</evidence>
<reference evidence="1" key="1">
    <citation type="journal article" date="2019" name="bioRxiv">
        <title>The Genome of the Zebra Mussel, Dreissena polymorpha: A Resource for Invasive Species Research.</title>
        <authorList>
            <person name="McCartney M.A."/>
            <person name="Auch B."/>
            <person name="Kono T."/>
            <person name="Mallez S."/>
            <person name="Zhang Y."/>
            <person name="Obille A."/>
            <person name="Becker A."/>
            <person name="Abrahante J.E."/>
            <person name="Garbe J."/>
            <person name="Badalamenti J.P."/>
            <person name="Herman A."/>
            <person name="Mangelson H."/>
            <person name="Liachko I."/>
            <person name="Sullivan S."/>
            <person name="Sone E.D."/>
            <person name="Koren S."/>
            <person name="Silverstein K.A.T."/>
            <person name="Beckman K.B."/>
            <person name="Gohl D.M."/>
        </authorList>
    </citation>
    <scope>NUCLEOTIDE SEQUENCE</scope>
    <source>
        <strain evidence="1">Duluth1</strain>
        <tissue evidence="1">Whole animal</tissue>
    </source>
</reference>
<gene>
    <name evidence="1" type="ORF">DPMN_119289</name>
</gene>
<sequence>MLLLFALVEPHLDKVMDEKEQENLSDVSIYVKGLDTEARSRYFDKLKYENGMKSLLDPYKIPTEKWSKDVTNWPSNEFGQIYISIKIQINY</sequence>
<dbReference type="EMBL" id="JAIWYP010000005">
    <property type="protein sequence ID" value="KAH3817734.1"/>
    <property type="molecule type" value="Genomic_DNA"/>
</dbReference>
<protein>
    <submittedName>
        <fullName evidence="1">Uncharacterized protein</fullName>
    </submittedName>
</protein>
<keyword evidence="2" id="KW-1185">Reference proteome</keyword>